<reference evidence="2 3" key="1">
    <citation type="submission" date="2016-05" db="EMBL/GenBank/DDBJ databases">
        <title>Single-cell genome of chain-forming Candidatus Thiomargarita nelsonii and comparison to other large sulfur-oxidizing bacteria.</title>
        <authorList>
            <person name="Winkel M."/>
            <person name="Salman V."/>
            <person name="Woyke T."/>
            <person name="Schulz-Vogt H."/>
            <person name="Richter M."/>
            <person name="Flood B."/>
            <person name="Bailey J."/>
            <person name="Amann R."/>
            <person name="Mussmann M."/>
        </authorList>
    </citation>
    <scope>NUCLEOTIDE SEQUENCE [LARGE SCALE GENOMIC DNA]</scope>
    <source>
        <strain evidence="2 3">THI036</strain>
    </source>
</reference>
<keyword evidence="1" id="KW-0472">Membrane</keyword>
<gene>
    <name evidence="2" type="ORF">THIOM_004468</name>
</gene>
<protein>
    <submittedName>
        <fullName evidence="2">Uncharacterized protein</fullName>
    </submittedName>
</protein>
<dbReference type="Proteomes" id="UP000076962">
    <property type="component" value="Unassembled WGS sequence"/>
</dbReference>
<sequence>MVNSRVAVLSAIVGILKAMVILTVQMQSPVIMTLLFSSKVLTTQYWKSRTI</sequence>
<name>A0A176RVS4_9GAMM</name>
<dbReference type="EMBL" id="LUTY01002634">
    <property type="protein sequence ID" value="OAD19872.1"/>
    <property type="molecule type" value="Genomic_DNA"/>
</dbReference>
<accession>A0A176RVS4</accession>
<evidence type="ECO:0000313" key="3">
    <source>
        <dbReference type="Proteomes" id="UP000076962"/>
    </source>
</evidence>
<keyword evidence="3" id="KW-1185">Reference proteome</keyword>
<keyword evidence="1" id="KW-0812">Transmembrane</keyword>
<comment type="caution">
    <text evidence="2">The sequence shown here is derived from an EMBL/GenBank/DDBJ whole genome shotgun (WGS) entry which is preliminary data.</text>
</comment>
<evidence type="ECO:0000256" key="1">
    <source>
        <dbReference type="SAM" id="Phobius"/>
    </source>
</evidence>
<organism evidence="2 3">
    <name type="scientific">Candidatus Thiomargarita nelsonii</name>
    <dbReference type="NCBI Taxonomy" id="1003181"/>
    <lineage>
        <taxon>Bacteria</taxon>
        <taxon>Pseudomonadati</taxon>
        <taxon>Pseudomonadota</taxon>
        <taxon>Gammaproteobacteria</taxon>
        <taxon>Thiotrichales</taxon>
        <taxon>Thiotrichaceae</taxon>
        <taxon>Thiomargarita</taxon>
    </lineage>
</organism>
<proteinExistence type="predicted"/>
<evidence type="ECO:0000313" key="2">
    <source>
        <dbReference type="EMBL" id="OAD19872.1"/>
    </source>
</evidence>
<feature type="transmembrane region" description="Helical" evidence="1">
    <location>
        <begin position="6"/>
        <end position="24"/>
    </location>
</feature>
<dbReference type="AlphaFoldDB" id="A0A176RVS4"/>
<keyword evidence="1" id="KW-1133">Transmembrane helix</keyword>